<organism evidence="1 2">
    <name type="scientific">Triticum aestivum</name>
    <name type="common">Wheat</name>
    <dbReference type="NCBI Taxonomy" id="4565"/>
    <lineage>
        <taxon>Eukaryota</taxon>
        <taxon>Viridiplantae</taxon>
        <taxon>Streptophyta</taxon>
        <taxon>Embryophyta</taxon>
        <taxon>Tracheophyta</taxon>
        <taxon>Spermatophyta</taxon>
        <taxon>Magnoliopsida</taxon>
        <taxon>Liliopsida</taxon>
        <taxon>Poales</taxon>
        <taxon>Poaceae</taxon>
        <taxon>BOP clade</taxon>
        <taxon>Pooideae</taxon>
        <taxon>Triticodae</taxon>
        <taxon>Triticeae</taxon>
        <taxon>Triticinae</taxon>
        <taxon>Triticum</taxon>
    </lineage>
</organism>
<accession>A0A7H4LFS9</accession>
<dbReference type="EMBL" id="LS480641">
    <property type="protein sequence ID" value="SPT17467.1"/>
    <property type="molecule type" value="Genomic_DNA"/>
</dbReference>
<evidence type="ECO:0000313" key="2">
    <source>
        <dbReference type="Proteomes" id="UP000280104"/>
    </source>
</evidence>
<evidence type="ECO:0000313" key="1">
    <source>
        <dbReference type="EMBL" id="SPT17467.1"/>
    </source>
</evidence>
<dbReference type="Proteomes" id="UP000280104">
    <property type="component" value="Chromosome II"/>
</dbReference>
<dbReference type="AlphaFoldDB" id="A0A7H4LFS9"/>
<protein>
    <submittedName>
        <fullName evidence="1">Uncharacterized protein</fullName>
    </submittedName>
</protein>
<proteinExistence type="predicted"/>
<name>A0A7H4LFS9_WHEAT</name>
<sequence length="318" mass="36105">MAKHVSPRSKSAVPMDVVSSHGSGTSTIVHYELPTADALEAKLVVEIDFASALRYEVDMLRKQTTQSVALLKTTIKYLVYFKTKQAETDHIVKHTIFIHSNDVLVYQTFKRKRPISDRGGAQAKYLEKTPTTANIMIMLVDIAPALRRKTPIPAKSTPNPVAKSLFEPERAQIAANRTPVPFLPRLEDKAYIVVRNFACIFPSWKDYTANTEQFPVFLRNLRARTKIDCEDEQGLVALFKHSLMKYRSYLRQAHFYGKPLNEFSVKSPVLHLSDGDWNNLVTHWSRLQRKKNIHSQGTTESRNYTAHCIALVSTSCSV</sequence>
<reference evidence="1 2" key="1">
    <citation type="submission" date="2018-05" db="EMBL/GenBank/DDBJ databases">
        <authorList>
            <person name="Thind KAUR A."/>
        </authorList>
    </citation>
    <scope>NUCLEOTIDE SEQUENCE [LARGE SCALE GENOMIC DNA]</scope>
</reference>
<gene>
    <name evidence="1" type="ORF">CAMPLR22A2D_LOCUS2076</name>
</gene>